<dbReference type="InterPro" id="IPR029058">
    <property type="entry name" value="AB_hydrolase_fold"/>
</dbReference>
<dbReference type="Proteomes" id="UP000466794">
    <property type="component" value="Unassembled WGS sequence"/>
</dbReference>
<name>A0A7K1V068_9NOCA</name>
<dbReference type="Pfam" id="PF00326">
    <property type="entry name" value="Peptidase_S9"/>
    <property type="match status" value="1"/>
</dbReference>
<dbReference type="AlphaFoldDB" id="A0A7K1V068"/>
<evidence type="ECO:0000256" key="1">
    <source>
        <dbReference type="SAM" id="MobiDB-lite"/>
    </source>
</evidence>
<feature type="domain" description="Peptidase S9 prolyl oligopeptidase catalytic" evidence="3">
    <location>
        <begin position="44"/>
        <end position="173"/>
    </location>
</feature>
<feature type="region of interest" description="Disordered" evidence="1">
    <location>
        <begin position="344"/>
        <end position="375"/>
    </location>
</feature>
<keyword evidence="5" id="KW-1185">Reference proteome</keyword>
<organism evidence="4 5">
    <name type="scientific">Nocardia terrae</name>
    <dbReference type="NCBI Taxonomy" id="2675851"/>
    <lineage>
        <taxon>Bacteria</taxon>
        <taxon>Bacillati</taxon>
        <taxon>Actinomycetota</taxon>
        <taxon>Actinomycetes</taxon>
        <taxon>Mycobacteriales</taxon>
        <taxon>Nocardiaceae</taxon>
        <taxon>Nocardia</taxon>
    </lineage>
</organism>
<gene>
    <name evidence="4" type="ORF">GPX89_22665</name>
</gene>
<comment type="caution">
    <text evidence="4">The sequence shown here is derived from an EMBL/GenBank/DDBJ whole genome shotgun (WGS) entry which is preliminary data.</text>
</comment>
<evidence type="ECO:0000259" key="3">
    <source>
        <dbReference type="Pfam" id="PF00326"/>
    </source>
</evidence>
<dbReference type="EMBL" id="WRPP01000004">
    <property type="protein sequence ID" value="MVU80036.1"/>
    <property type="molecule type" value="Genomic_DNA"/>
</dbReference>
<keyword evidence="2" id="KW-0732">Signal</keyword>
<dbReference type="GO" id="GO:0006508">
    <property type="term" value="P:proteolysis"/>
    <property type="evidence" value="ECO:0007669"/>
    <property type="project" value="InterPro"/>
</dbReference>
<reference evidence="4 5" key="1">
    <citation type="submission" date="2019-12" db="EMBL/GenBank/DDBJ databases">
        <title>Nocardia sp. nov. ET3-3 isolated from soil.</title>
        <authorList>
            <person name="Kanchanasin P."/>
            <person name="Tanasupawat S."/>
            <person name="Yuki M."/>
            <person name="Kudo T."/>
        </authorList>
    </citation>
    <scope>NUCLEOTIDE SEQUENCE [LARGE SCALE GENOMIC DNA]</scope>
    <source>
        <strain evidence="4 5">ET3-3</strain>
    </source>
</reference>
<dbReference type="PANTHER" id="PTHR42972">
    <property type="entry name" value="TOL-PAL SYSTEM PROTEIN TOLB"/>
    <property type="match status" value="1"/>
</dbReference>
<dbReference type="GO" id="GO:0008236">
    <property type="term" value="F:serine-type peptidase activity"/>
    <property type="evidence" value="ECO:0007669"/>
    <property type="project" value="InterPro"/>
</dbReference>
<evidence type="ECO:0000313" key="4">
    <source>
        <dbReference type="EMBL" id="MVU80036.1"/>
    </source>
</evidence>
<dbReference type="SUPFAM" id="SSF53474">
    <property type="entry name" value="alpha/beta-Hydrolases"/>
    <property type="match status" value="1"/>
</dbReference>
<feature type="chain" id="PRO_5029655446" evidence="2">
    <location>
        <begin position="27"/>
        <end position="431"/>
    </location>
</feature>
<feature type="signal peptide" evidence="2">
    <location>
        <begin position="1"/>
        <end position="26"/>
    </location>
</feature>
<proteinExistence type="predicted"/>
<dbReference type="PANTHER" id="PTHR42972:SF8">
    <property type="entry name" value="POLYHYDROXYBUTYRATE DEPOLYMERASE"/>
    <property type="match status" value="1"/>
</dbReference>
<protein>
    <submittedName>
        <fullName evidence="4">Prolyl oligopeptidase family serine peptidase</fullName>
    </submittedName>
</protein>
<dbReference type="RefSeq" id="WP_157389585.1">
    <property type="nucleotide sequence ID" value="NZ_WRPP01000004.1"/>
</dbReference>
<evidence type="ECO:0000313" key="5">
    <source>
        <dbReference type="Proteomes" id="UP000466794"/>
    </source>
</evidence>
<sequence length="431" mass="44924">MKLRNAVSALAIASGLAAITASVVTAAVPTPTPGSLQGYNISATYVAGVSSGGYMANQLHVAYSGTFKGAGIFTAGPYDCAQDNVSTALESCMNTHMARKTPAQLEQETKDRANAGTVDPVSGLSGSKVYLYHGTSDTTVAAAVNDDLATYYRDLGANVVYNNSTAAGHSWVSPLGPVSCSTTASPFINNCDNDPEHDMLAQLLGNVKPAGASALTGKLIQFDQGQYTGGSAGSISMDDKGFAYVPSSCASGTSCTLLVALHGCKQGYSFSDSNGTIGDTFMKDANLNEYADTNDIIVLYPQAITTTGSNPQGCWDWWGYTNNAYAEHNGPQMKAIMSMVTALTTSTPPTSTTTSPTTTTTPPTSTTAPPTSTTPAPICITDSNYNQTVAGRAHQNLGETYANGSDQDLGLWNTYNMSSLKQTSPGYWEKC</sequence>
<accession>A0A7K1V068</accession>
<dbReference type="Gene3D" id="3.40.50.1820">
    <property type="entry name" value="alpha/beta hydrolase"/>
    <property type="match status" value="2"/>
</dbReference>
<dbReference type="InterPro" id="IPR001375">
    <property type="entry name" value="Peptidase_S9_cat"/>
</dbReference>
<evidence type="ECO:0000256" key="2">
    <source>
        <dbReference type="SAM" id="SignalP"/>
    </source>
</evidence>